<dbReference type="GO" id="GO:0003824">
    <property type="term" value="F:catalytic activity"/>
    <property type="evidence" value="ECO:0007669"/>
    <property type="project" value="InterPro"/>
</dbReference>
<gene>
    <name evidence="2" type="ORF">PARMNEM_LOCUS20739</name>
</gene>
<accession>A0AAV1M3H7</accession>
<dbReference type="InterPro" id="IPR036691">
    <property type="entry name" value="Endo/exonu/phosph_ase_sf"/>
</dbReference>
<sequence length="860" mass="99103">MFLVLKFTLNIYYQNIRGMRTKLPDVFLEVSANNFDLIVLTETWLNDSIFDSEIFDSRYQVFRRDRSSNTFNENNDGGGVAIAVKKSISAYRNQNFESRCEDLWVTLELGNYRIYVCSVYLRFPLNQTHLKHFTENAGNVINNTCNDILIFGDFNLRDIVWTPSNADSSLKPSNFDNIFGYEFVDFLSSYDLKQYSQISNHQGKILDLVLSNTFCDISVKKSNSIISRIDNYHPPIEVDLVLCKSKMLSPRQTPKYKFFLANYDSIRARLSDLNWTSEFQNCSTVDEVVSKFYSIIKKVITEFVPCRIQNKKSYPPWYTTNLIKLLREKEKSRQKFKKYSNDLDKFEYNILKVRTKTLIKKCYDRYIENVVDSVIKDPKYFWTHIKNKRKNNACIPSNMKFGDKEANNGEKISDLFAENFELVYKPIDISLHINKMEIPKSAFSMGNLYLNNDSIEKCLKALDITKGAGSDGIHPLFLKECAVELTIPLHIIFNRSLSEGIFPKRWKDAIIIPLHKSGDKSNICNYRPISILPVLGNEVDCIYNDFSKAFDTVNHSVLINKLHTLFGIHGCLLDWFASYLTDRTQRVVISGFVSREIIPTSGVPQGSHLGPLLFIMFIDDIKHCIRNSEFELYADDLKISKIVNNNTDQIQLQEDIDRITEWCRQNKMSLNTNKCYHIKFSRKFNKYNSSYNINGVDLAKVDEEIHARLMQARRDAGGAAAGETRRPRLLAACRSPPPAAPPACFGLQDKIHEICDKSLTDFGLPATKRNNTHHNLDPLEIALRKPYDVNELNEYITVNEPKLVNDQGQTFKYVGLDLRQDCFSHGQLYVALSRSGCGNNQYILLSQENKTKNIIYSEVL</sequence>
<dbReference type="GO" id="GO:0007508">
    <property type="term" value="P:larval heart development"/>
    <property type="evidence" value="ECO:0007669"/>
    <property type="project" value="TreeGrafter"/>
</dbReference>
<dbReference type="GO" id="GO:0031012">
    <property type="term" value="C:extracellular matrix"/>
    <property type="evidence" value="ECO:0007669"/>
    <property type="project" value="TreeGrafter"/>
</dbReference>
<comment type="caution">
    <text evidence="2">The sequence shown here is derived from an EMBL/GenBank/DDBJ whole genome shotgun (WGS) entry which is preliminary data.</text>
</comment>
<dbReference type="PANTHER" id="PTHR33395:SF22">
    <property type="entry name" value="REVERSE TRANSCRIPTASE DOMAIN-CONTAINING PROTEIN"/>
    <property type="match status" value="1"/>
</dbReference>
<dbReference type="GO" id="GO:0061343">
    <property type="term" value="P:cell adhesion involved in heart morphogenesis"/>
    <property type="evidence" value="ECO:0007669"/>
    <property type="project" value="TreeGrafter"/>
</dbReference>
<dbReference type="CDD" id="cd01650">
    <property type="entry name" value="RT_nLTR_like"/>
    <property type="match status" value="1"/>
</dbReference>
<dbReference type="InterPro" id="IPR005135">
    <property type="entry name" value="Endo/exonuclease/phosphatase"/>
</dbReference>
<dbReference type="PROSITE" id="PS50878">
    <property type="entry name" value="RT_POL"/>
    <property type="match status" value="1"/>
</dbReference>
<dbReference type="Gene3D" id="3.60.10.10">
    <property type="entry name" value="Endonuclease/exonuclease/phosphatase"/>
    <property type="match status" value="1"/>
</dbReference>
<evidence type="ECO:0000259" key="1">
    <source>
        <dbReference type="PROSITE" id="PS50878"/>
    </source>
</evidence>
<protein>
    <recommendedName>
        <fullName evidence="1">Reverse transcriptase domain-containing protein</fullName>
    </recommendedName>
</protein>
<dbReference type="PANTHER" id="PTHR33395">
    <property type="entry name" value="TRANSCRIPTASE, PUTATIVE-RELATED-RELATED"/>
    <property type="match status" value="1"/>
</dbReference>
<dbReference type="InterPro" id="IPR000477">
    <property type="entry name" value="RT_dom"/>
</dbReference>
<dbReference type="Pfam" id="PF03372">
    <property type="entry name" value="Exo_endo_phos"/>
    <property type="match status" value="1"/>
</dbReference>
<dbReference type="SUPFAM" id="SSF56219">
    <property type="entry name" value="DNase I-like"/>
    <property type="match status" value="1"/>
</dbReference>
<organism evidence="2 3">
    <name type="scientific">Parnassius mnemosyne</name>
    <name type="common">clouded apollo</name>
    <dbReference type="NCBI Taxonomy" id="213953"/>
    <lineage>
        <taxon>Eukaryota</taxon>
        <taxon>Metazoa</taxon>
        <taxon>Ecdysozoa</taxon>
        <taxon>Arthropoda</taxon>
        <taxon>Hexapoda</taxon>
        <taxon>Insecta</taxon>
        <taxon>Pterygota</taxon>
        <taxon>Neoptera</taxon>
        <taxon>Endopterygota</taxon>
        <taxon>Lepidoptera</taxon>
        <taxon>Glossata</taxon>
        <taxon>Ditrysia</taxon>
        <taxon>Papilionoidea</taxon>
        <taxon>Papilionidae</taxon>
        <taxon>Parnassiinae</taxon>
        <taxon>Parnassini</taxon>
        <taxon>Parnassius</taxon>
        <taxon>Driopa</taxon>
    </lineage>
</organism>
<dbReference type="Proteomes" id="UP001314205">
    <property type="component" value="Unassembled WGS sequence"/>
</dbReference>
<reference evidence="2 3" key="1">
    <citation type="submission" date="2023-11" db="EMBL/GenBank/DDBJ databases">
        <authorList>
            <person name="Hedman E."/>
            <person name="Englund M."/>
            <person name="Stromberg M."/>
            <person name="Nyberg Akerstrom W."/>
            <person name="Nylinder S."/>
            <person name="Jareborg N."/>
            <person name="Kallberg Y."/>
            <person name="Kronander E."/>
        </authorList>
    </citation>
    <scope>NUCLEOTIDE SEQUENCE [LARGE SCALE GENOMIC DNA]</scope>
</reference>
<dbReference type="InterPro" id="IPR043502">
    <property type="entry name" value="DNA/RNA_pol_sf"/>
</dbReference>
<dbReference type="GO" id="GO:0071897">
    <property type="term" value="P:DNA biosynthetic process"/>
    <property type="evidence" value="ECO:0007669"/>
    <property type="project" value="UniProtKB-ARBA"/>
</dbReference>
<evidence type="ECO:0000313" key="3">
    <source>
        <dbReference type="Proteomes" id="UP001314205"/>
    </source>
</evidence>
<dbReference type="EMBL" id="CAVLGL010000137">
    <property type="protein sequence ID" value="CAK1602211.1"/>
    <property type="molecule type" value="Genomic_DNA"/>
</dbReference>
<evidence type="ECO:0000313" key="2">
    <source>
        <dbReference type="EMBL" id="CAK1602211.1"/>
    </source>
</evidence>
<proteinExistence type="predicted"/>
<feature type="domain" description="Reverse transcriptase" evidence="1">
    <location>
        <begin position="383"/>
        <end position="698"/>
    </location>
</feature>
<dbReference type="Pfam" id="PF00078">
    <property type="entry name" value="RVT_1"/>
    <property type="match status" value="1"/>
</dbReference>
<keyword evidence="3" id="KW-1185">Reference proteome</keyword>
<name>A0AAV1M3H7_9NEOP</name>
<dbReference type="SUPFAM" id="SSF56672">
    <property type="entry name" value="DNA/RNA polymerases"/>
    <property type="match status" value="2"/>
</dbReference>
<dbReference type="AlphaFoldDB" id="A0AAV1M3H7"/>